<gene>
    <name evidence="1" type="ORF">KD146_09880</name>
</gene>
<protein>
    <submittedName>
        <fullName evidence="1">Uncharacterized protein</fullName>
    </submittedName>
</protein>
<dbReference type="RefSeq" id="WP_212658504.1">
    <property type="nucleotide sequence ID" value="NZ_JAGXTP010000001.1"/>
</dbReference>
<dbReference type="EMBL" id="JAGXTP010000001">
    <property type="protein sequence ID" value="MBS3849001.1"/>
    <property type="molecule type" value="Genomic_DNA"/>
</dbReference>
<organism evidence="1 2">
    <name type="scientific">Devosia litorisediminis</name>
    <dbReference type="NCBI Taxonomy" id="2829817"/>
    <lineage>
        <taxon>Bacteria</taxon>
        <taxon>Pseudomonadati</taxon>
        <taxon>Pseudomonadota</taxon>
        <taxon>Alphaproteobacteria</taxon>
        <taxon>Hyphomicrobiales</taxon>
        <taxon>Devosiaceae</taxon>
        <taxon>Devosia</taxon>
    </lineage>
</organism>
<comment type="caution">
    <text evidence="1">The sequence shown here is derived from an EMBL/GenBank/DDBJ whole genome shotgun (WGS) entry which is preliminary data.</text>
</comment>
<sequence>MIAIVVTALALAGCGGDDSYTFYRNSPLDAAMRIHIASFDSGEGAAYNQENCQVAAELFNAQPGVASRFWCEKGRFQP</sequence>
<evidence type="ECO:0000313" key="1">
    <source>
        <dbReference type="EMBL" id="MBS3849001.1"/>
    </source>
</evidence>
<keyword evidence="2" id="KW-1185">Reference proteome</keyword>
<name>A0A942EFP3_9HYPH</name>
<proteinExistence type="predicted"/>
<dbReference type="AlphaFoldDB" id="A0A942EFP3"/>
<dbReference type="Proteomes" id="UP000678281">
    <property type="component" value="Unassembled WGS sequence"/>
</dbReference>
<accession>A0A942EFP3</accession>
<reference evidence="1" key="1">
    <citation type="submission" date="2021-04" db="EMBL/GenBank/DDBJ databases">
        <title>Devosia litorisediminis sp. nov., isolated from a sand dune.</title>
        <authorList>
            <person name="Park S."/>
            <person name="Yoon J.-H."/>
        </authorList>
    </citation>
    <scope>NUCLEOTIDE SEQUENCE</scope>
    <source>
        <strain evidence="1">BSSL-BM10</strain>
    </source>
</reference>
<evidence type="ECO:0000313" key="2">
    <source>
        <dbReference type="Proteomes" id="UP000678281"/>
    </source>
</evidence>